<reference evidence="9" key="3">
    <citation type="submission" date="2025-09" db="UniProtKB">
        <authorList>
            <consortium name="Ensembl"/>
        </authorList>
    </citation>
    <scope>IDENTIFICATION</scope>
</reference>
<dbReference type="Proteomes" id="UP000694402">
    <property type="component" value="Unassembled WGS sequence"/>
</dbReference>
<sequence>MFQADHHSPCAQERQDPQMTESLLHSTLPFSTWRKGTLKYVMALYNQHVCPVDNWLYNQSCDKELYLQSGPTLCCTLDNVPLISKCGTLPPESCFFSLICSAGSFMVMAIVFLRYAHVIEKYQNCVLNTAGLSTGWICAAGLIMIGNFQVDNAKILHYVGAGVAFPTSMLFVCLQSALTYRLAKTQGEYSMAHLRLGMTLLAFITLVLTGVFFIQESFVLQHASAIFEWVFCIIIMLFYGTFAFEFTSVTGDTVIVLARGGALGPNRRGHKVESLGGPIPHPPETMSML</sequence>
<name>A0AAZ3Q4G7_ONCTS</name>
<evidence type="ECO:0000256" key="2">
    <source>
        <dbReference type="ARBA" id="ARBA00006565"/>
    </source>
</evidence>
<keyword evidence="3 7" id="KW-0812">Transmembrane</keyword>
<evidence type="ECO:0000256" key="7">
    <source>
        <dbReference type="SAM" id="Phobius"/>
    </source>
</evidence>
<comment type="similarity">
    <text evidence="2">Belongs to the DRAM/TMEM150 family.</text>
</comment>
<dbReference type="GeneTree" id="ENSGT01030000234578"/>
<feature type="transmembrane region" description="Helical" evidence="7">
    <location>
        <begin position="192"/>
        <end position="214"/>
    </location>
</feature>
<dbReference type="AlphaFoldDB" id="A0AAZ3Q4G7"/>
<feature type="region of interest" description="Disordered" evidence="6">
    <location>
        <begin position="267"/>
        <end position="289"/>
    </location>
</feature>
<dbReference type="GO" id="GO:0012505">
    <property type="term" value="C:endomembrane system"/>
    <property type="evidence" value="ECO:0007669"/>
    <property type="project" value="UniProtKB-SubCell"/>
</dbReference>
<proteinExistence type="inferred from homology"/>
<protein>
    <recommendedName>
        <fullName evidence="8">CWH43-like N-terminal domain-containing protein</fullName>
    </recommendedName>
</protein>
<evidence type="ECO:0000256" key="5">
    <source>
        <dbReference type="ARBA" id="ARBA00023136"/>
    </source>
</evidence>
<evidence type="ECO:0000256" key="6">
    <source>
        <dbReference type="SAM" id="MobiDB-lite"/>
    </source>
</evidence>
<feature type="transmembrane region" description="Helical" evidence="7">
    <location>
        <begin position="155"/>
        <end position="180"/>
    </location>
</feature>
<evidence type="ECO:0000256" key="1">
    <source>
        <dbReference type="ARBA" id="ARBA00004127"/>
    </source>
</evidence>
<feature type="domain" description="CWH43-like N-terminal" evidence="8">
    <location>
        <begin position="40"/>
        <end position="247"/>
    </location>
</feature>
<reference evidence="9" key="2">
    <citation type="submission" date="2025-08" db="UniProtKB">
        <authorList>
            <consortium name="Ensembl"/>
        </authorList>
    </citation>
    <scope>IDENTIFICATION</scope>
</reference>
<gene>
    <name evidence="9" type="primary">LOC112235924</name>
</gene>
<reference evidence="10" key="1">
    <citation type="journal article" date="2018" name="PLoS ONE">
        <title>Chinook salmon (Oncorhynchus tshawytscha) genome and transcriptome.</title>
        <authorList>
            <person name="Christensen K.A."/>
            <person name="Leong J.S."/>
            <person name="Sakhrani D."/>
            <person name="Biagi C.A."/>
            <person name="Minkley D.R."/>
            <person name="Withler R.E."/>
            <person name="Rondeau E.B."/>
            <person name="Koop B.F."/>
            <person name="Devlin R.H."/>
        </authorList>
    </citation>
    <scope>NUCLEOTIDE SEQUENCE [LARGE SCALE GENOMIC DNA]</scope>
</reference>
<evidence type="ECO:0000256" key="4">
    <source>
        <dbReference type="ARBA" id="ARBA00022989"/>
    </source>
</evidence>
<keyword evidence="4 7" id="KW-1133">Transmembrane helix</keyword>
<organism evidence="9 10">
    <name type="scientific">Oncorhynchus tshawytscha</name>
    <name type="common">Chinook salmon</name>
    <name type="synonym">Salmo tshawytscha</name>
    <dbReference type="NCBI Taxonomy" id="74940"/>
    <lineage>
        <taxon>Eukaryota</taxon>
        <taxon>Metazoa</taxon>
        <taxon>Chordata</taxon>
        <taxon>Craniata</taxon>
        <taxon>Vertebrata</taxon>
        <taxon>Euteleostomi</taxon>
        <taxon>Actinopterygii</taxon>
        <taxon>Neopterygii</taxon>
        <taxon>Teleostei</taxon>
        <taxon>Protacanthopterygii</taxon>
        <taxon>Salmoniformes</taxon>
        <taxon>Salmonidae</taxon>
        <taxon>Salmoninae</taxon>
        <taxon>Oncorhynchus</taxon>
    </lineage>
</organism>
<dbReference type="Pfam" id="PF10277">
    <property type="entry name" value="Frag1"/>
    <property type="match status" value="1"/>
</dbReference>
<keyword evidence="5 7" id="KW-0472">Membrane</keyword>
<feature type="transmembrane region" description="Helical" evidence="7">
    <location>
        <begin position="226"/>
        <end position="244"/>
    </location>
</feature>
<dbReference type="InterPro" id="IPR019402">
    <property type="entry name" value="CWH43_N"/>
</dbReference>
<keyword evidence="10" id="KW-1185">Reference proteome</keyword>
<evidence type="ECO:0000313" key="9">
    <source>
        <dbReference type="Ensembl" id="ENSOTSP00005123388.1"/>
    </source>
</evidence>
<dbReference type="PANTHER" id="PTHR21324:SF9">
    <property type="entry name" value="TRANSMEMBRANE PROTEIN 150A"/>
    <property type="match status" value="1"/>
</dbReference>
<evidence type="ECO:0000256" key="3">
    <source>
        <dbReference type="ARBA" id="ARBA00022692"/>
    </source>
</evidence>
<accession>A0AAZ3Q4G7</accession>
<evidence type="ECO:0000259" key="8">
    <source>
        <dbReference type="Pfam" id="PF10277"/>
    </source>
</evidence>
<comment type="subcellular location">
    <subcellularLocation>
        <location evidence="1">Endomembrane system</location>
        <topology evidence="1">Multi-pass membrane protein</topology>
    </subcellularLocation>
</comment>
<feature type="transmembrane region" description="Helical" evidence="7">
    <location>
        <begin position="95"/>
        <end position="113"/>
    </location>
</feature>
<dbReference type="PANTHER" id="PTHR21324">
    <property type="entry name" value="FASTING-INDUCIBLE INTEGRAL MEMBRANE PROTEIN TM6P1-RELATED"/>
    <property type="match status" value="1"/>
</dbReference>
<dbReference type="Ensembl" id="ENSOTST00005190218.1">
    <property type="protein sequence ID" value="ENSOTSP00005123388.1"/>
    <property type="gene ID" value="ENSOTSG00005020958.2"/>
</dbReference>
<feature type="transmembrane region" description="Helical" evidence="7">
    <location>
        <begin position="125"/>
        <end position="149"/>
    </location>
</feature>
<evidence type="ECO:0000313" key="10">
    <source>
        <dbReference type="Proteomes" id="UP000694402"/>
    </source>
</evidence>
<dbReference type="InterPro" id="IPR050911">
    <property type="entry name" value="DRAM/TMEM150_Autophagy_Mod"/>
</dbReference>